<dbReference type="GO" id="GO:0005829">
    <property type="term" value="C:cytosol"/>
    <property type="evidence" value="ECO:0007669"/>
    <property type="project" value="TreeGrafter"/>
</dbReference>
<sequence length="337" mass="37804">MKIEENYSLERHNTFHLNVKTRWFMEYNNEEELVRILKDEYVSSFEKVHIGSGSNLLFLHDYRGVVMHSAIKGMAIVDEDDENVSIRVGAGELWDDLVAFAVKNGWGGIENLSLIPGEVGAAAIQNIGAYGSEFKDVVQAVEAVEIETASKRIFPIEDCKYGYRSSVFKNELNDKYIVTYVIVRLNKRPRIAIEYADLKAELAACNEINLAAVRKAVIDVRTRKLPDPETMGNAGSFFMNPTISERHYNLLKEQYPSMPSYPLSDGRVKVPAAWLIEQCGFKGKAFGQAGVYEHQALVLVNLGGAEGTEIALLAETIRETVSQRFGIQIEPEVKYIS</sequence>
<dbReference type="InterPro" id="IPR016166">
    <property type="entry name" value="FAD-bd_PCMH"/>
</dbReference>
<evidence type="ECO:0000256" key="14">
    <source>
        <dbReference type="ARBA" id="ARBA00023002"/>
    </source>
</evidence>
<organism evidence="21 22">
    <name type="scientific">Parabacteroides chartae</name>
    <dbReference type="NCBI Taxonomy" id="1037355"/>
    <lineage>
        <taxon>Bacteria</taxon>
        <taxon>Pseudomonadati</taxon>
        <taxon>Bacteroidota</taxon>
        <taxon>Bacteroidia</taxon>
        <taxon>Bacteroidales</taxon>
        <taxon>Tannerellaceae</taxon>
        <taxon>Parabacteroides</taxon>
    </lineage>
</organism>
<comment type="pathway">
    <text evidence="4 19">Cell wall biogenesis; peptidoglycan biosynthesis.</text>
</comment>
<keyword evidence="7 19" id="KW-0963">Cytoplasm</keyword>
<keyword evidence="16 19" id="KW-0961">Cell wall biogenesis/degradation</keyword>
<feature type="active site" evidence="19">
    <location>
        <position position="164"/>
    </location>
</feature>
<accession>A0A1T5BPR5</accession>
<dbReference type="GO" id="GO:0071949">
    <property type="term" value="F:FAD binding"/>
    <property type="evidence" value="ECO:0007669"/>
    <property type="project" value="InterPro"/>
</dbReference>
<dbReference type="AlphaFoldDB" id="A0A1T5BPR5"/>
<evidence type="ECO:0000256" key="16">
    <source>
        <dbReference type="ARBA" id="ARBA00023316"/>
    </source>
</evidence>
<dbReference type="NCBIfam" id="NF000755">
    <property type="entry name" value="PRK00046.1"/>
    <property type="match status" value="1"/>
</dbReference>
<dbReference type="NCBIfam" id="NF010478">
    <property type="entry name" value="PRK13903.1"/>
    <property type="match status" value="1"/>
</dbReference>
<dbReference type="InterPro" id="IPR003170">
    <property type="entry name" value="MurB"/>
</dbReference>
<keyword evidence="9 19" id="KW-0285">Flavoprotein</keyword>
<dbReference type="GO" id="GO:0008762">
    <property type="term" value="F:UDP-N-acetylmuramate dehydrogenase activity"/>
    <property type="evidence" value="ECO:0007669"/>
    <property type="project" value="UniProtKB-UniRule"/>
</dbReference>
<dbReference type="GO" id="GO:0051301">
    <property type="term" value="P:cell division"/>
    <property type="evidence" value="ECO:0007669"/>
    <property type="project" value="UniProtKB-KW"/>
</dbReference>
<dbReference type="SUPFAM" id="SSF56176">
    <property type="entry name" value="FAD-binding/transporter-associated domain-like"/>
    <property type="match status" value="1"/>
</dbReference>
<dbReference type="InterPro" id="IPR036318">
    <property type="entry name" value="FAD-bd_PCMH-like_sf"/>
</dbReference>
<proteinExistence type="inferred from homology"/>
<dbReference type="EMBL" id="FUYQ01000008">
    <property type="protein sequence ID" value="SKB49302.1"/>
    <property type="molecule type" value="Genomic_DNA"/>
</dbReference>
<dbReference type="Gene3D" id="3.90.78.10">
    <property type="entry name" value="UDP-N-acetylenolpyruvoylglucosamine reductase, C-terminal domain"/>
    <property type="match status" value="1"/>
</dbReference>
<evidence type="ECO:0000256" key="10">
    <source>
        <dbReference type="ARBA" id="ARBA00022827"/>
    </source>
</evidence>
<comment type="similarity">
    <text evidence="19">Belongs to the MurB family.</text>
</comment>
<keyword evidence="12 19" id="KW-0133">Cell shape</keyword>
<evidence type="ECO:0000256" key="4">
    <source>
        <dbReference type="ARBA" id="ARBA00004752"/>
    </source>
</evidence>
<evidence type="ECO:0000256" key="13">
    <source>
        <dbReference type="ARBA" id="ARBA00022984"/>
    </source>
</evidence>
<dbReference type="Gene3D" id="3.30.465.10">
    <property type="match status" value="1"/>
</dbReference>
<dbReference type="GO" id="GO:0009252">
    <property type="term" value="P:peptidoglycan biosynthetic process"/>
    <property type="evidence" value="ECO:0007669"/>
    <property type="project" value="UniProtKB-UniRule"/>
</dbReference>
<evidence type="ECO:0000313" key="22">
    <source>
        <dbReference type="Proteomes" id="UP000190852"/>
    </source>
</evidence>
<evidence type="ECO:0000256" key="1">
    <source>
        <dbReference type="ARBA" id="ARBA00001974"/>
    </source>
</evidence>
<feature type="active site" description="Proton donor" evidence="19">
    <location>
        <position position="236"/>
    </location>
</feature>
<reference evidence="22" key="1">
    <citation type="submission" date="2017-02" db="EMBL/GenBank/DDBJ databases">
        <authorList>
            <person name="Varghese N."/>
            <person name="Submissions S."/>
        </authorList>
    </citation>
    <scope>NUCLEOTIDE SEQUENCE [LARGE SCALE GENOMIC DNA]</scope>
    <source>
        <strain evidence="22">DSM 24967</strain>
    </source>
</reference>
<dbReference type="Proteomes" id="UP000190852">
    <property type="component" value="Unassembled WGS sequence"/>
</dbReference>
<evidence type="ECO:0000256" key="7">
    <source>
        <dbReference type="ARBA" id="ARBA00022490"/>
    </source>
</evidence>
<evidence type="ECO:0000256" key="3">
    <source>
        <dbReference type="ARBA" id="ARBA00004496"/>
    </source>
</evidence>
<evidence type="ECO:0000256" key="19">
    <source>
        <dbReference type="HAMAP-Rule" id="MF_00037"/>
    </source>
</evidence>
<evidence type="ECO:0000256" key="18">
    <source>
        <dbReference type="ARBA" id="ARBA00048914"/>
    </source>
</evidence>
<keyword evidence="8 19" id="KW-0132">Cell division</keyword>
<dbReference type="PANTHER" id="PTHR21071:SF4">
    <property type="entry name" value="UDP-N-ACETYLENOLPYRUVOYLGLUCOSAMINE REDUCTASE"/>
    <property type="match status" value="1"/>
</dbReference>
<feature type="active site" evidence="19">
    <location>
        <position position="332"/>
    </location>
</feature>
<dbReference type="Pfam" id="PF01565">
    <property type="entry name" value="FAD_binding_4"/>
    <property type="match status" value="1"/>
</dbReference>
<dbReference type="InterPro" id="IPR016167">
    <property type="entry name" value="FAD-bd_PCMH_sub1"/>
</dbReference>
<keyword evidence="10 19" id="KW-0274">FAD</keyword>
<dbReference type="Pfam" id="PF02873">
    <property type="entry name" value="MurB_C"/>
    <property type="match status" value="1"/>
</dbReference>
<keyword evidence="11 19" id="KW-0521">NADP</keyword>
<dbReference type="UniPathway" id="UPA00219"/>
<evidence type="ECO:0000256" key="17">
    <source>
        <dbReference type="ARBA" id="ARBA00031026"/>
    </source>
</evidence>
<evidence type="ECO:0000256" key="6">
    <source>
        <dbReference type="ARBA" id="ARBA00015188"/>
    </source>
</evidence>
<dbReference type="Gene3D" id="3.30.43.10">
    <property type="entry name" value="Uridine Diphospho-n-acetylenolpyruvylglucosamine Reductase, domain 2"/>
    <property type="match status" value="1"/>
</dbReference>
<comment type="catalytic activity">
    <reaction evidence="18 19">
        <text>UDP-N-acetyl-alpha-D-muramate + NADP(+) = UDP-N-acetyl-3-O-(1-carboxyvinyl)-alpha-D-glucosamine + NADPH + H(+)</text>
        <dbReference type="Rhea" id="RHEA:12248"/>
        <dbReference type="ChEBI" id="CHEBI:15378"/>
        <dbReference type="ChEBI" id="CHEBI:57783"/>
        <dbReference type="ChEBI" id="CHEBI:58349"/>
        <dbReference type="ChEBI" id="CHEBI:68483"/>
        <dbReference type="ChEBI" id="CHEBI:70757"/>
        <dbReference type="EC" id="1.3.1.98"/>
    </reaction>
</comment>
<dbReference type="PANTHER" id="PTHR21071">
    <property type="entry name" value="UDP-N-ACETYLENOLPYRUVOYLGLUCOSAMINE REDUCTASE"/>
    <property type="match status" value="1"/>
</dbReference>
<dbReference type="InterPro" id="IPR016169">
    <property type="entry name" value="FAD-bd_PCMH_sub2"/>
</dbReference>
<dbReference type="InterPro" id="IPR006094">
    <property type="entry name" value="Oxid_FAD_bind_N"/>
</dbReference>
<evidence type="ECO:0000256" key="8">
    <source>
        <dbReference type="ARBA" id="ARBA00022618"/>
    </source>
</evidence>
<feature type="domain" description="FAD-binding PCMH-type" evidence="20">
    <location>
        <begin position="16"/>
        <end position="188"/>
    </location>
</feature>
<comment type="subcellular location">
    <subcellularLocation>
        <location evidence="3 19">Cytoplasm</location>
    </subcellularLocation>
</comment>
<dbReference type="GO" id="GO:0071555">
    <property type="term" value="P:cell wall organization"/>
    <property type="evidence" value="ECO:0007669"/>
    <property type="project" value="UniProtKB-KW"/>
</dbReference>
<dbReference type="RefSeq" id="WP_079683007.1">
    <property type="nucleotide sequence ID" value="NZ_FUYQ01000008.1"/>
</dbReference>
<evidence type="ECO:0000256" key="9">
    <source>
        <dbReference type="ARBA" id="ARBA00022630"/>
    </source>
</evidence>
<dbReference type="NCBIfam" id="TIGR00179">
    <property type="entry name" value="murB"/>
    <property type="match status" value="1"/>
</dbReference>
<comment type="cofactor">
    <cofactor evidence="1 19">
        <name>FAD</name>
        <dbReference type="ChEBI" id="CHEBI:57692"/>
    </cofactor>
</comment>
<evidence type="ECO:0000256" key="11">
    <source>
        <dbReference type="ARBA" id="ARBA00022857"/>
    </source>
</evidence>
<dbReference type="PROSITE" id="PS51387">
    <property type="entry name" value="FAD_PCMH"/>
    <property type="match status" value="1"/>
</dbReference>
<comment type="function">
    <text evidence="2 19">Cell wall formation.</text>
</comment>
<evidence type="ECO:0000256" key="2">
    <source>
        <dbReference type="ARBA" id="ARBA00003921"/>
    </source>
</evidence>
<evidence type="ECO:0000256" key="5">
    <source>
        <dbReference type="ARBA" id="ARBA00012518"/>
    </source>
</evidence>
<name>A0A1T5BPR5_9BACT</name>
<evidence type="ECO:0000313" key="21">
    <source>
        <dbReference type="EMBL" id="SKB49302.1"/>
    </source>
</evidence>
<dbReference type="InterPro" id="IPR011601">
    <property type="entry name" value="MurB_C"/>
</dbReference>
<keyword evidence="22" id="KW-1185">Reference proteome</keyword>
<dbReference type="GO" id="GO:0008360">
    <property type="term" value="P:regulation of cell shape"/>
    <property type="evidence" value="ECO:0007669"/>
    <property type="project" value="UniProtKB-KW"/>
</dbReference>
<gene>
    <name evidence="19" type="primary">murB</name>
    <name evidence="21" type="ORF">SAMN05660349_01409</name>
</gene>
<evidence type="ECO:0000256" key="12">
    <source>
        <dbReference type="ARBA" id="ARBA00022960"/>
    </source>
</evidence>
<dbReference type="EC" id="1.3.1.98" evidence="5 19"/>
<keyword evidence="15 19" id="KW-0131">Cell cycle</keyword>
<protein>
    <recommendedName>
        <fullName evidence="6 19">UDP-N-acetylenolpyruvoylglucosamine reductase</fullName>
        <ecNumber evidence="5 19">1.3.1.98</ecNumber>
    </recommendedName>
    <alternativeName>
        <fullName evidence="17 19">UDP-N-acetylmuramate dehydrogenase</fullName>
    </alternativeName>
</protein>
<dbReference type="SUPFAM" id="SSF56194">
    <property type="entry name" value="Uridine diphospho-N-Acetylenolpyruvylglucosamine reductase, MurB, C-terminal domain"/>
    <property type="match status" value="1"/>
</dbReference>
<keyword evidence="13 19" id="KW-0573">Peptidoglycan synthesis</keyword>
<evidence type="ECO:0000259" key="20">
    <source>
        <dbReference type="PROSITE" id="PS51387"/>
    </source>
</evidence>
<dbReference type="HAMAP" id="MF_00037">
    <property type="entry name" value="MurB"/>
    <property type="match status" value="1"/>
</dbReference>
<evidence type="ECO:0000256" key="15">
    <source>
        <dbReference type="ARBA" id="ARBA00023306"/>
    </source>
</evidence>
<dbReference type="InterPro" id="IPR036635">
    <property type="entry name" value="MurB_C_sf"/>
</dbReference>
<keyword evidence="14 19" id="KW-0560">Oxidoreductase</keyword>